<feature type="compositionally biased region" description="Low complexity" evidence="1">
    <location>
        <begin position="739"/>
        <end position="754"/>
    </location>
</feature>
<evidence type="ECO:0000313" key="2">
    <source>
        <dbReference type="EMBL" id="OYN80804.1"/>
    </source>
</evidence>
<dbReference type="InterPro" id="IPR010221">
    <property type="entry name" value="VCBS_dom"/>
</dbReference>
<comment type="caution">
    <text evidence="2">The sequence shown here is derived from an EMBL/GenBank/DDBJ whole genome shotgun (WGS) entry which is preliminary data.</text>
</comment>
<dbReference type="EMBL" id="NOZR01000005">
    <property type="protein sequence ID" value="OYN80804.1"/>
    <property type="molecule type" value="Genomic_DNA"/>
</dbReference>
<keyword evidence="3" id="KW-1185">Reference proteome</keyword>
<proteinExistence type="predicted"/>
<feature type="region of interest" description="Disordered" evidence="1">
    <location>
        <begin position="739"/>
        <end position="760"/>
    </location>
</feature>
<dbReference type="Pfam" id="PF17963">
    <property type="entry name" value="Big_9"/>
    <property type="match status" value="3"/>
</dbReference>
<evidence type="ECO:0000313" key="3">
    <source>
        <dbReference type="Proteomes" id="UP000216063"/>
    </source>
</evidence>
<accession>A0A255DNH4</accession>
<dbReference type="Gene3D" id="2.60.40.3440">
    <property type="match status" value="1"/>
</dbReference>
<gene>
    <name evidence="2" type="ORF">CG716_08115</name>
</gene>
<organism evidence="2 3">
    <name type="scientific">Mycolicibacterium sphagni</name>
    <dbReference type="NCBI Taxonomy" id="1786"/>
    <lineage>
        <taxon>Bacteria</taxon>
        <taxon>Bacillati</taxon>
        <taxon>Actinomycetota</taxon>
        <taxon>Actinomycetes</taxon>
        <taxon>Mycobacteriales</taxon>
        <taxon>Mycobacteriaceae</taxon>
        <taxon>Mycolicibacterium</taxon>
    </lineage>
</organism>
<dbReference type="RefSeq" id="WP_094478256.1">
    <property type="nucleotide sequence ID" value="NZ_NOZR01000005.1"/>
</dbReference>
<sequence>MAATAPSAAAYSMNGDMSVVQGDAGPITTPAHYNIQTSLDAWGAQLNALLAEPLSAANSWLKTPIDILNMFFVSRIAVDRLSYGLNALGSLLNQFVPPFKMVDGAPSTITQASVTAAVLAGAITLLNTSQTVDINHWIAEALSLAQAMSKIASNPVLYGLTENDMDGVIGAARSAFLAPKNVLDMKVNLGQAPNPVSLAMYVVVVAIFRRFADVARDHQPVVTDMQQTSAHLPGASGTTVSGYVQFYDADGDPITSFGFTEPNDSRFTVTVVDGTNGRMNWTVWDWNPLSSDKSPKTLTFTMTVLAQGDGQISVSKPYMPDGNETKKTVTVTVYYNQAVGSMTTTVDSTSGLGVVRGSVTTPQNPDNPMTYSLGGASGGSAYTANGGVVKLNPTTGKYTYTPNRASSATTDSFQLTSTDSFGHTYTTTVTVPVSTASPVTTNSSVPGKVTGNLNISGADGGLMTYSIGTAPNALRGSVVLNADGTFTYTRTAAGHTQPTTDSFTILGTDSSGMTVTIAVVNVNPTVSNSAPTGTGVTVGSSALTRIVGPYDRQDTIGVLKGTDADGDPLTWAAGTYTTANGGSITVTASGAFTYSLQKYAWFGVSDSYWHDHAVTGDPGDTFTINVSDAFGGTTAVTYSIPIEKQNAAPTLSGSVSSQGSSGLGVVRGTIASGSDSDGDGLTYTLVGTTGGSVYGSNGGIVMMSGTSFTYIPKAGVTSDSFQVQVSDGHGGTTTATVTLTGLTTPSPQTNTNTSAGVTTGSLNVPAGDTGLGLTYSLGSGPSKGSVTVNSNGTYTYTRAAGLGHSTTPNDSFTIKATDATGKSVIIATINVAPSVSNNAPAVSVVTQPTVGTRSGTTQTTTGKIQWSDADGDAMTINGQAAPTGSNSITLSTRNGGTVVLMGDGTFTYTRTVSNAQSHQAAKIGAADSDVNDYIDITVADGYGGSAATAVKVAVYATNSAPTISGGTKFAGNVNTINVNDADGDSLSFVHNGSSFTFGGRGVATSTLWGGTTLTVTDGYYVVVNGVVTSTPSSTTKSW</sequence>
<evidence type="ECO:0008006" key="4">
    <source>
        <dbReference type="Google" id="ProtNLM"/>
    </source>
</evidence>
<protein>
    <recommendedName>
        <fullName evidence="4">Cadherin domain-containing protein</fullName>
    </recommendedName>
</protein>
<dbReference type="NCBIfam" id="TIGR01965">
    <property type="entry name" value="VCBS_repeat"/>
    <property type="match status" value="2"/>
</dbReference>
<dbReference type="Proteomes" id="UP000216063">
    <property type="component" value="Unassembled WGS sequence"/>
</dbReference>
<evidence type="ECO:0000256" key="1">
    <source>
        <dbReference type="SAM" id="MobiDB-lite"/>
    </source>
</evidence>
<dbReference type="OrthoDB" id="4622498at2"/>
<name>A0A255DNH4_9MYCO</name>
<reference evidence="2 3" key="1">
    <citation type="submission" date="2017-07" db="EMBL/GenBank/DDBJ databases">
        <title>The new phylogeny of genus Mycobacterium.</title>
        <authorList>
            <person name="Tortoli E."/>
            <person name="Trovato A."/>
            <person name="Cirillo D.M."/>
        </authorList>
    </citation>
    <scope>NUCLEOTIDE SEQUENCE [LARGE SCALE GENOMIC DNA]</scope>
    <source>
        <strain evidence="2 3">ATCC 33027</strain>
    </source>
</reference>
<dbReference type="AlphaFoldDB" id="A0A255DNH4"/>